<sequence>MAVKLKLVDITKLQKSNYLASEVSKSAIREAKVLLDKQEEFMKNGGMDRQKLRAFINSDYWTSRQKQKAREELLNFHNEFKSNMANEASAKRKELRSASRLLSQRKVNKTTSAKKRSGYV</sequence>
<feature type="region of interest" description="Disordered" evidence="1">
    <location>
        <begin position="85"/>
        <end position="120"/>
    </location>
</feature>
<protein>
    <submittedName>
        <fullName evidence="2">Uncharacterized protein</fullName>
    </submittedName>
</protein>
<proteinExistence type="predicted"/>
<accession>A0A081KEZ1</accession>
<dbReference type="EMBL" id="JOJP01000001">
    <property type="protein sequence ID" value="KEI72717.1"/>
    <property type="molecule type" value="Genomic_DNA"/>
</dbReference>
<name>A0A081KEZ1_9GAMM</name>
<evidence type="ECO:0000256" key="1">
    <source>
        <dbReference type="SAM" id="MobiDB-lite"/>
    </source>
</evidence>
<dbReference type="RefSeq" id="WP_020581384.1">
    <property type="nucleotide sequence ID" value="NZ_JOJP01000001.1"/>
</dbReference>
<organism evidence="2 3">
    <name type="scientific">Endozoicomonas elysicola</name>
    <dbReference type="NCBI Taxonomy" id="305900"/>
    <lineage>
        <taxon>Bacteria</taxon>
        <taxon>Pseudomonadati</taxon>
        <taxon>Pseudomonadota</taxon>
        <taxon>Gammaproteobacteria</taxon>
        <taxon>Oceanospirillales</taxon>
        <taxon>Endozoicomonadaceae</taxon>
        <taxon>Endozoicomonas</taxon>
    </lineage>
</organism>
<gene>
    <name evidence="2" type="ORF">GV64_20070</name>
</gene>
<reference evidence="2 3" key="1">
    <citation type="submission" date="2014-06" db="EMBL/GenBank/DDBJ databases">
        <title>Whole Genome Sequences of Three Symbiotic Endozoicomonas Bacteria.</title>
        <authorList>
            <person name="Neave M.J."/>
            <person name="Apprill A."/>
            <person name="Voolstra C.R."/>
        </authorList>
    </citation>
    <scope>NUCLEOTIDE SEQUENCE [LARGE SCALE GENOMIC DNA]</scope>
    <source>
        <strain evidence="2 3">DSM 22380</strain>
    </source>
</reference>
<dbReference type="AlphaFoldDB" id="A0A081KEZ1"/>
<keyword evidence="3" id="KW-1185">Reference proteome</keyword>
<evidence type="ECO:0000313" key="2">
    <source>
        <dbReference type="EMBL" id="KEI72717.1"/>
    </source>
</evidence>
<feature type="compositionally biased region" description="Basic residues" evidence="1">
    <location>
        <begin position="106"/>
        <end position="120"/>
    </location>
</feature>
<evidence type="ECO:0000313" key="3">
    <source>
        <dbReference type="Proteomes" id="UP000027997"/>
    </source>
</evidence>
<dbReference type="STRING" id="305900.GV64_20070"/>
<dbReference type="Proteomes" id="UP000027997">
    <property type="component" value="Unassembled WGS sequence"/>
</dbReference>
<comment type="caution">
    <text evidence="2">The sequence shown here is derived from an EMBL/GenBank/DDBJ whole genome shotgun (WGS) entry which is preliminary data.</text>
</comment>